<evidence type="ECO:0000256" key="6">
    <source>
        <dbReference type="SAM" id="MobiDB-lite"/>
    </source>
</evidence>
<keyword evidence="2" id="KW-0805">Transcription regulation</keyword>
<reference evidence="8" key="1">
    <citation type="submission" date="2019-10" db="EMBL/GenBank/DDBJ databases">
        <authorList>
            <person name="Zhang R."/>
            <person name="Pan Y."/>
            <person name="Wang J."/>
            <person name="Ma R."/>
            <person name="Yu S."/>
        </authorList>
    </citation>
    <scope>NUCLEOTIDE SEQUENCE</scope>
    <source>
        <strain evidence="8">LA-IB0</strain>
        <tissue evidence="8">Leaf</tissue>
    </source>
</reference>
<dbReference type="Gene3D" id="2.40.330.10">
    <property type="entry name" value="DNA-binding pseudobarrel domain"/>
    <property type="match status" value="1"/>
</dbReference>
<feature type="compositionally biased region" description="Polar residues" evidence="6">
    <location>
        <begin position="1"/>
        <end position="10"/>
    </location>
</feature>
<evidence type="ECO:0000256" key="2">
    <source>
        <dbReference type="ARBA" id="ARBA00023015"/>
    </source>
</evidence>
<dbReference type="PROSITE" id="PS50863">
    <property type="entry name" value="B3"/>
    <property type="match status" value="1"/>
</dbReference>
<dbReference type="InterPro" id="IPR003340">
    <property type="entry name" value="B3_DNA-bd"/>
</dbReference>
<dbReference type="AlphaFoldDB" id="A0AAV6WCV1"/>
<dbReference type="EMBL" id="WHWC01000015">
    <property type="protein sequence ID" value="KAG8368301.1"/>
    <property type="molecule type" value="Genomic_DNA"/>
</dbReference>
<sequence>MVDVNASTMPGSLVDEDNAVSKDSIDVRTMSVPHTSTESVNTTTMDLLFPNNMENDIGNNMGTRAETIPIVTPPPTYQESSSQVPCDTSFDPGCVEAESNIPLRKSARVTKLPSHLQDYDISYSNSACLYPLSASLCYSVRSSTLIVIFKDSTKRRKTGHTEHNMNRFSKVYVPTSNANHTEIPPATRGVGNKNDKGKKTEEKQVVEASTRVDPFGVDIFRSGLARQPVNPYFVTKISSKRQFDLFVPMNLNKMVLDNLHENLPEKPFLIDSQRRKWRTNLKKWTDGRALYNGGWNHLCRVNNICEEDRCICEFVHRRQGTGIDIKVHIVCAKRSRGSE</sequence>
<keyword evidence="4" id="KW-0804">Transcription</keyword>
<feature type="region of interest" description="Disordered" evidence="6">
    <location>
        <begin position="1"/>
        <end position="20"/>
    </location>
</feature>
<keyword evidence="9" id="KW-1185">Reference proteome</keyword>
<evidence type="ECO:0000313" key="8">
    <source>
        <dbReference type="EMBL" id="KAG8368301.1"/>
    </source>
</evidence>
<keyword evidence="3" id="KW-0238">DNA-binding</keyword>
<organism evidence="8 9">
    <name type="scientific">Buddleja alternifolia</name>
    <dbReference type="NCBI Taxonomy" id="168488"/>
    <lineage>
        <taxon>Eukaryota</taxon>
        <taxon>Viridiplantae</taxon>
        <taxon>Streptophyta</taxon>
        <taxon>Embryophyta</taxon>
        <taxon>Tracheophyta</taxon>
        <taxon>Spermatophyta</taxon>
        <taxon>Magnoliopsida</taxon>
        <taxon>eudicotyledons</taxon>
        <taxon>Gunneridae</taxon>
        <taxon>Pentapetalae</taxon>
        <taxon>asterids</taxon>
        <taxon>lamiids</taxon>
        <taxon>Lamiales</taxon>
        <taxon>Scrophulariaceae</taxon>
        <taxon>Buddlejeae</taxon>
        <taxon>Buddleja</taxon>
    </lineage>
</organism>
<evidence type="ECO:0000256" key="1">
    <source>
        <dbReference type="ARBA" id="ARBA00004123"/>
    </source>
</evidence>
<evidence type="ECO:0000259" key="7">
    <source>
        <dbReference type="PROSITE" id="PS50863"/>
    </source>
</evidence>
<keyword evidence="5" id="KW-0539">Nucleus</keyword>
<evidence type="ECO:0000313" key="9">
    <source>
        <dbReference type="Proteomes" id="UP000826271"/>
    </source>
</evidence>
<protein>
    <recommendedName>
        <fullName evidence="7">TF-B3 domain-containing protein</fullName>
    </recommendedName>
</protein>
<comment type="subcellular location">
    <subcellularLocation>
        <location evidence="1">Nucleus</location>
    </subcellularLocation>
</comment>
<dbReference type="SUPFAM" id="SSF101936">
    <property type="entry name" value="DNA-binding pseudobarrel domain"/>
    <property type="match status" value="1"/>
</dbReference>
<dbReference type="GO" id="GO:0005634">
    <property type="term" value="C:nucleus"/>
    <property type="evidence" value="ECO:0007669"/>
    <property type="project" value="UniProtKB-SubCell"/>
</dbReference>
<evidence type="ECO:0000256" key="3">
    <source>
        <dbReference type="ARBA" id="ARBA00023125"/>
    </source>
</evidence>
<feature type="domain" description="TF-B3" evidence="7">
    <location>
        <begin position="230"/>
        <end position="333"/>
    </location>
</feature>
<dbReference type="InterPro" id="IPR015300">
    <property type="entry name" value="DNA-bd_pseudobarrel_sf"/>
</dbReference>
<comment type="caution">
    <text evidence="8">The sequence shown here is derived from an EMBL/GenBank/DDBJ whole genome shotgun (WGS) entry which is preliminary data.</text>
</comment>
<gene>
    <name evidence="8" type="ORF">BUALT_Bualt15G0031300</name>
</gene>
<proteinExistence type="predicted"/>
<feature type="compositionally biased region" description="Basic and acidic residues" evidence="6">
    <location>
        <begin position="193"/>
        <end position="205"/>
    </location>
</feature>
<evidence type="ECO:0000256" key="4">
    <source>
        <dbReference type="ARBA" id="ARBA00023163"/>
    </source>
</evidence>
<feature type="region of interest" description="Disordered" evidence="6">
    <location>
        <begin position="177"/>
        <end position="205"/>
    </location>
</feature>
<name>A0AAV6WCV1_9LAMI</name>
<dbReference type="Proteomes" id="UP000826271">
    <property type="component" value="Unassembled WGS sequence"/>
</dbReference>
<accession>A0AAV6WCV1</accession>
<dbReference type="GO" id="GO:0003677">
    <property type="term" value="F:DNA binding"/>
    <property type="evidence" value="ECO:0007669"/>
    <property type="project" value="UniProtKB-KW"/>
</dbReference>
<evidence type="ECO:0000256" key="5">
    <source>
        <dbReference type="ARBA" id="ARBA00023242"/>
    </source>
</evidence>